<dbReference type="InterPro" id="IPR045857">
    <property type="entry name" value="O16G_dom_2"/>
</dbReference>
<evidence type="ECO:0000256" key="2">
    <source>
        <dbReference type="ARBA" id="ARBA00023180"/>
    </source>
</evidence>
<dbReference type="GO" id="GO:0009313">
    <property type="term" value="P:oligosaccharide catabolic process"/>
    <property type="evidence" value="ECO:0007669"/>
    <property type="project" value="TreeGrafter"/>
</dbReference>
<evidence type="ECO:0000313" key="5">
    <source>
        <dbReference type="Proteomes" id="UP000637578"/>
    </source>
</evidence>
<dbReference type="CDD" id="cd11332">
    <property type="entry name" value="AmyAc_OligoGlu_TS"/>
    <property type="match status" value="1"/>
</dbReference>
<dbReference type="GO" id="GO:0004556">
    <property type="term" value="F:alpha-amylase activity"/>
    <property type="evidence" value="ECO:0007669"/>
    <property type="project" value="TreeGrafter"/>
</dbReference>
<comment type="similarity">
    <text evidence="1">Belongs to the glycosyl hydrolase 13 family.</text>
</comment>
<protein>
    <submittedName>
        <fullName evidence="4">Alpha-glucosidase</fullName>
    </submittedName>
</protein>
<gene>
    <name evidence="4" type="ORF">GCM10012275_00910</name>
</gene>
<dbReference type="AlphaFoldDB" id="A0A8J3C8H1"/>
<dbReference type="InterPro" id="IPR006047">
    <property type="entry name" value="GH13_cat_dom"/>
</dbReference>
<dbReference type="Gene3D" id="3.90.400.10">
    <property type="entry name" value="Oligo-1,6-glucosidase, Domain 2"/>
    <property type="match status" value="1"/>
</dbReference>
<dbReference type="RefSeq" id="WP_189052789.1">
    <property type="nucleotide sequence ID" value="NZ_BMMK01000001.1"/>
</dbReference>
<dbReference type="Pfam" id="PF00128">
    <property type="entry name" value="Alpha-amylase"/>
    <property type="match status" value="1"/>
</dbReference>
<reference evidence="4" key="1">
    <citation type="journal article" date="2014" name="Int. J. Syst. Evol. Microbiol.">
        <title>Complete genome sequence of Corynebacterium casei LMG S-19264T (=DSM 44701T), isolated from a smear-ripened cheese.</title>
        <authorList>
            <consortium name="US DOE Joint Genome Institute (JGI-PGF)"/>
            <person name="Walter F."/>
            <person name="Albersmeier A."/>
            <person name="Kalinowski J."/>
            <person name="Ruckert C."/>
        </authorList>
    </citation>
    <scope>NUCLEOTIDE SEQUENCE</scope>
    <source>
        <strain evidence="4">CGMCC 4.5737</strain>
    </source>
</reference>
<dbReference type="EMBL" id="BMMK01000001">
    <property type="protein sequence ID" value="GGM33245.1"/>
    <property type="molecule type" value="Genomic_DNA"/>
</dbReference>
<sequence length="554" mass="62867">MDRNIPERREPDQQWWRDAVIYQVYIRSFADGNGDGVGDVNGIRGRLDYLADLGVDALWINPWYLSPMVDGGYDVADFRRLDPLFGTVADAVALFQEAHRRGLRVIVDLVPNHTSDQHEWFRAALRADPGSRERARYHFRDGRGTNGELPPNNWRSIFNGPAWTRMPDGQWYLHLFTPEQPDLNWDNAEVREEFDDVLRFWLDRGVDGFRVDVAHGLVKDPGYPDEVEELTPGLFTHAEGMDHPFLDREEVHEIYRRWRKVLDYYPGERIAVAEAWVFPPERLARYVRPDELHQAFNFDFLQRPWSATELRAGIDNAIAATASVGASPTWVLSNHDVVRVVSRLGLPADTDTKEWLLSDGTMPRADLERGLRRARAAALLTLALPGSAYLYQGEELGLPEVADLPENVLQDPIHRRSGGTEKGRDGCRVPMPWSAEEPNFGFGPGGEPWLPQPSEWAMLSVTEQRQDPESTLLLHQSALRLRRSLPVSGELRWNEDAPAGVLDFWRGSALRCLVNLGTEPGELPEHDRLLLASGPLPREGGRTILPVDTAVWLR</sequence>
<evidence type="ECO:0000256" key="1">
    <source>
        <dbReference type="ARBA" id="ARBA00008061"/>
    </source>
</evidence>
<reference evidence="4" key="2">
    <citation type="submission" date="2020-09" db="EMBL/GenBank/DDBJ databases">
        <authorList>
            <person name="Sun Q."/>
            <person name="Zhou Y."/>
        </authorList>
    </citation>
    <scope>NUCLEOTIDE SEQUENCE</scope>
    <source>
        <strain evidence="4">CGMCC 4.5737</strain>
    </source>
</reference>
<keyword evidence="5" id="KW-1185">Reference proteome</keyword>
<dbReference type="Proteomes" id="UP000637578">
    <property type="component" value="Unassembled WGS sequence"/>
</dbReference>
<dbReference type="SUPFAM" id="SSF51445">
    <property type="entry name" value="(Trans)glycosidases"/>
    <property type="match status" value="1"/>
</dbReference>
<organism evidence="4 5">
    <name type="scientific">Longimycelium tulufanense</name>
    <dbReference type="NCBI Taxonomy" id="907463"/>
    <lineage>
        <taxon>Bacteria</taxon>
        <taxon>Bacillati</taxon>
        <taxon>Actinomycetota</taxon>
        <taxon>Actinomycetes</taxon>
        <taxon>Pseudonocardiales</taxon>
        <taxon>Pseudonocardiaceae</taxon>
        <taxon>Longimycelium</taxon>
    </lineage>
</organism>
<accession>A0A8J3C8H1</accession>
<dbReference type="Gene3D" id="3.20.20.80">
    <property type="entry name" value="Glycosidases"/>
    <property type="match status" value="1"/>
</dbReference>
<dbReference type="Pfam" id="PF11941">
    <property type="entry name" value="DUF3459"/>
    <property type="match status" value="1"/>
</dbReference>
<evidence type="ECO:0000259" key="3">
    <source>
        <dbReference type="SMART" id="SM00642"/>
    </source>
</evidence>
<name>A0A8J3C8H1_9PSEU</name>
<feature type="domain" description="Glycosyl hydrolase family 13 catalytic" evidence="3">
    <location>
        <begin position="23"/>
        <end position="428"/>
    </location>
</feature>
<dbReference type="PANTHER" id="PTHR10357">
    <property type="entry name" value="ALPHA-AMYLASE FAMILY MEMBER"/>
    <property type="match status" value="1"/>
</dbReference>
<dbReference type="FunFam" id="3.90.400.10:FF:000001">
    <property type="entry name" value="Maltase A3, isoform A"/>
    <property type="match status" value="1"/>
</dbReference>
<proteinExistence type="inferred from homology"/>
<comment type="caution">
    <text evidence="4">The sequence shown here is derived from an EMBL/GenBank/DDBJ whole genome shotgun (WGS) entry which is preliminary data.</text>
</comment>
<dbReference type="SMART" id="SM00642">
    <property type="entry name" value="Aamy"/>
    <property type="match status" value="1"/>
</dbReference>
<dbReference type="InterPro" id="IPR017853">
    <property type="entry name" value="GH"/>
</dbReference>
<keyword evidence="2" id="KW-0325">Glycoprotein</keyword>
<dbReference type="InterPro" id="IPR022567">
    <property type="entry name" value="DUF3459"/>
</dbReference>
<evidence type="ECO:0000313" key="4">
    <source>
        <dbReference type="EMBL" id="GGM33245.1"/>
    </source>
</evidence>
<dbReference type="PANTHER" id="PTHR10357:SF179">
    <property type="entry name" value="NEUTRAL AND BASIC AMINO ACID TRANSPORT PROTEIN RBAT"/>
    <property type="match status" value="1"/>
</dbReference>